<dbReference type="PANTHER" id="PTHR31066">
    <property type="entry name" value="OS05G0427100 PROTEIN-RELATED"/>
    <property type="match status" value="1"/>
</dbReference>
<gene>
    <name evidence="2" type="ORF">DVH24_014893</name>
</gene>
<dbReference type="CDD" id="cd06410">
    <property type="entry name" value="PB1_UP2"/>
    <property type="match status" value="1"/>
</dbReference>
<name>A0A498K5K8_MALDO</name>
<feature type="domain" description="PB1" evidence="1">
    <location>
        <begin position="12"/>
        <end position="85"/>
    </location>
</feature>
<organism evidence="2 3">
    <name type="scientific">Malus domestica</name>
    <name type="common">Apple</name>
    <name type="synonym">Pyrus malus</name>
    <dbReference type="NCBI Taxonomy" id="3750"/>
    <lineage>
        <taxon>Eukaryota</taxon>
        <taxon>Viridiplantae</taxon>
        <taxon>Streptophyta</taxon>
        <taxon>Embryophyta</taxon>
        <taxon>Tracheophyta</taxon>
        <taxon>Spermatophyta</taxon>
        <taxon>Magnoliopsida</taxon>
        <taxon>eudicotyledons</taxon>
        <taxon>Gunneridae</taxon>
        <taxon>Pentapetalae</taxon>
        <taxon>rosids</taxon>
        <taxon>fabids</taxon>
        <taxon>Rosales</taxon>
        <taxon>Rosaceae</taxon>
        <taxon>Amygdaloideae</taxon>
        <taxon>Maleae</taxon>
        <taxon>Malus</taxon>
    </lineage>
</organism>
<dbReference type="EMBL" id="RDQH01000330">
    <property type="protein sequence ID" value="RXI01544.1"/>
    <property type="molecule type" value="Genomic_DNA"/>
</dbReference>
<reference evidence="2 3" key="1">
    <citation type="submission" date="2018-10" db="EMBL/GenBank/DDBJ databases">
        <title>A high-quality apple genome assembly.</title>
        <authorList>
            <person name="Hu J."/>
        </authorList>
    </citation>
    <scope>NUCLEOTIDE SEQUENCE [LARGE SCALE GENOMIC DNA]</scope>
    <source>
        <strain evidence="3">cv. HFTH1</strain>
        <tissue evidence="2">Young leaf</tissue>
    </source>
</reference>
<dbReference type="AlphaFoldDB" id="A0A498K5K8"/>
<comment type="caution">
    <text evidence="2">The sequence shown here is derived from an EMBL/GenBank/DDBJ whole genome shotgun (WGS) entry which is preliminary data.</text>
</comment>
<dbReference type="PANTHER" id="PTHR31066:SF85">
    <property type="entry name" value="OS02G0809100 PROTEIN"/>
    <property type="match status" value="1"/>
</dbReference>
<evidence type="ECO:0000313" key="2">
    <source>
        <dbReference type="EMBL" id="RXI01544.1"/>
    </source>
</evidence>
<dbReference type="Gene3D" id="3.10.20.90">
    <property type="entry name" value="Phosphatidylinositol 3-kinase Catalytic Subunit, Chain A, domain 1"/>
    <property type="match status" value="1"/>
</dbReference>
<keyword evidence="3" id="KW-1185">Reference proteome</keyword>
<proteinExistence type="predicted"/>
<dbReference type="Pfam" id="PF00564">
    <property type="entry name" value="PB1"/>
    <property type="match status" value="1"/>
</dbReference>
<dbReference type="InterPro" id="IPR000270">
    <property type="entry name" value="PB1_dom"/>
</dbReference>
<dbReference type="SUPFAM" id="SSF54277">
    <property type="entry name" value="CAD &amp; PB1 domains"/>
    <property type="match status" value="1"/>
</dbReference>
<dbReference type="Proteomes" id="UP000290289">
    <property type="component" value="Chromosome 4"/>
</dbReference>
<dbReference type="InterPro" id="IPR053198">
    <property type="entry name" value="Gynoecium_Dev_Regulator"/>
</dbReference>
<protein>
    <recommendedName>
        <fullName evidence="1">PB1 domain-containing protein</fullName>
    </recommendedName>
</protein>
<accession>A0A498K5K8</accession>
<evidence type="ECO:0000313" key="3">
    <source>
        <dbReference type="Proteomes" id="UP000290289"/>
    </source>
</evidence>
<dbReference type="SMART" id="SM00666">
    <property type="entry name" value="PB1"/>
    <property type="match status" value="1"/>
</dbReference>
<evidence type="ECO:0000259" key="1">
    <source>
        <dbReference type="SMART" id="SM00666"/>
    </source>
</evidence>
<sequence length="85" mass="9769">MCSYDGKIQPHPHDLQLAYISCDTKILAVNRNIKLSAFISKLSPFYDTPNNAVCFKYQLPSEDLDALISITNDEDLDHMMVEYER</sequence>